<evidence type="ECO:0000313" key="2">
    <source>
        <dbReference type="EMBL" id="GMT30536.1"/>
    </source>
</evidence>
<comment type="caution">
    <text evidence="2">The sequence shown here is derived from an EMBL/GenBank/DDBJ whole genome shotgun (WGS) entry which is preliminary data.</text>
</comment>
<feature type="transmembrane region" description="Helical" evidence="1">
    <location>
        <begin position="113"/>
        <end position="135"/>
    </location>
</feature>
<name>A0AAV5WF37_9BILA</name>
<reference evidence="2" key="1">
    <citation type="submission" date="2023-10" db="EMBL/GenBank/DDBJ databases">
        <title>Genome assembly of Pristionchus species.</title>
        <authorList>
            <person name="Yoshida K."/>
            <person name="Sommer R.J."/>
        </authorList>
    </citation>
    <scope>NUCLEOTIDE SEQUENCE</scope>
    <source>
        <strain evidence="2">RS5133</strain>
    </source>
</reference>
<keyword evidence="1" id="KW-0472">Membrane</keyword>
<keyword evidence="1" id="KW-0812">Transmembrane</keyword>
<evidence type="ECO:0000256" key="1">
    <source>
        <dbReference type="SAM" id="Phobius"/>
    </source>
</evidence>
<keyword evidence="1" id="KW-1133">Transmembrane helix</keyword>
<dbReference type="EMBL" id="BTSY01000005">
    <property type="protein sequence ID" value="GMT30536.1"/>
    <property type="molecule type" value="Genomic_DNA"/>
</dbReference>
<gene>
    <name evidence="2" type="ORF">PFISCL1PPCAC_21833</name>
</gene>
<accession>A0AAV5WF37</accession>
<evidence type="ECO:0000313" key="3">
    <source>
        <dbReference type="Proteomes" id="UP001432322"/>
    </source>
</evidence>
<sequence length="150" mass="16948">MDANRSLFLSSSLQLAYGDWNYPYLYADSENGATRGFLHEIFHTFSDQFGLFEAARSEAEDTSKLVYFTVFSIPSLVTLISLYYLALIIQYFIETLRKINDRRGIPRHFPVEICASLATVLIVIGLTFAVFYHSAGFKGNSFLFTPGTVT</sequence>
<keyword evidence="3" id="KW-1185">Reference proteome</keyword>
<organism evidence="2 3">
    <name type="scientific">Pristionchus fissidentatus</name>
    <dbReference type="NCBI Taxonomy" id="1538716"/>
    <lineage>
        <taxon>Eukaryota</taxon>
        <taxon>Metazoa</taxon>
        <taxon>Ecdysozoa</taxon>
        <taxon>Nematoda</taxon>
        <taxon>Chromadorea</taxon>
        <taxon>Rhabditida</taxon>
        <taxon>Rhabditina</taxon>
        <taxon>Diplogasteromorpha</taxon>
        <taxon>Diplogasteroidea</taxon>
        <taxon>Neodiplogasteridae</taxon>
        <taxon>Pristionchus</taxon>
    </lineage>
</organism>
<feature type="non-terminal residue" evidence="2">
    <location>
        <position position="150"/>
    </location>
</feature>
<dbReference type="AlphaFoldDB" id="A0AAV5WF37"/>
<proteinExistence type="predicted"/>
<dbReference type="Proteomes" id="UP001432322">
    <property type="component" value="Unassembled WGS sequence"/>
</dbReference>
<feature type="transmembrane region" description="Helical" evidence="1">
    <location>
        <begin position="65"/>
        <end position="93"/>
    </location>
</feature>
<evidence type="ECO:0008006" key="4">
    <source>
        <dbReference type="Google" id="ProtNLM"/>
    </source>
</evidence>
<protein>
    <recommendedName>
        <fullName evidence="4">G protein-coupled receptor</fullName>
    </recommendedName>
</protein>